<proteinExistence type="predicted"/>
<reference evidence="2 3" key="1">
    <citation type="submission" date="2017-08" db="EMBL/GenBank/DDBJ databases">
        <title>Infants hospitalized years apart are colonized by the same room-sourced microbial strains.</title>
        <authorList>
            <person name="Brooks B."/>
            <person name="Olm M.R."/>
            <person name="Firek B.A."/>
            <person name="Baker R."/>
            <person name="Thomas B.C."/>
            <person name="Morowitz M.J."/>
            <person name="Banfield J.F."/>
        </authorList>
    </citation>
    <scope>NUCLEOTIDE SEQUENCE [LARGE SCALE GENOMIC DNA]</scope>
    <source>
        <strain evidence="2">S2_005_003_R2_41</strain>
    </source>
</reference>
<dbReference type="SUPFAM" id="SSF55826">
    <property type="entry name" value="YbaK/ProRS associated domain"/>
    <property type="match status" value="1"/>
</dbReference>
<dbReference type="InterPro" id="IPR007214">
    <property type="entry name" value="YbaK/aa-tRNA-synth-assoc-dom"/>
</dbReference>
<dbReference type="Gene3D" id="3.90.960.10">
    <property type="entry name" value="YbaK/aminoacyl-tRNA synthetase-associated domain"/>
    <property type="match status" value="1"/>
</dbReference>
<organism evidence="2 3">
    <name type="scientific">Variovorax paradoxus</name>
    <dbReference type="NCBI Taxonomy" id="34073"/>
    <lineage>
        <taxon>Bacteria</taxon>
        <taxon>Pseudomonadati</taxon>
        <taxon>Pseudomonadota</taxon>
        <taxon>Betaproteobacteria</taxon>
        <taxon>Burkholderiales</taxon>
        <taxon>Comamonadaceae</taxon>
        <taxon>Variovorax</taxon>
    </lineage>
</organism>
<dbReference type="EMBL" id="QFPP01000964">
    <property type="protein sequence ID" value="PZQ54033.1"/>
    <property type="molecule type" value="Genomic_DNA"/>
</dbReference>
<accession>A0A2W5QH65</accession>
<evidence type="ECO:0000259" key="1">
    <source>
        <dbReference type="Pfam" id="PF04073"/>
    </source>
</evidence>
<name>A0A2W5QH65_VARPD</name>
<dbReference type="GO" id="GO:0002161">
    <property type="term" value="F:aminoacyl-tRNA deacylase activity"/>
    <property type="evidence" value="ECO:0007669"/>
    <property type="project" value="InterPro"/>
</dbReference>
<feature type="domain" description="YbaK/aminoacyl-tRNA synthetase-associated" evidence="1">
    <location>
        <begin position="30"/>
        <end position="151"/>
    </location>
</feature>
<protein>
    <recommendedName>
        <fullName evidence="1">YbaK/aminoacyl-tRNA synthetase-associated domain-containing protein</fullName>
    </recommendedName>
</protein>
<dbReference type="Proteomes" id="UP000249135">
    <property type="component" value="Unassembled WGS sequence"/>
</dbReference>
<dbReference type="InterPro" id="IPR036754">
    <property type="entry name" value="YbaK/aa-tRNA-synt-asso_dom_sf"/>
</dbReference>
<gene>
    <name evidence="2" type="ORF">DI563_32875</name>
</gene>
<sequence>MRRLAVSDAPDSLALAWLRERQVPHRVHVHAPIGGYESAKALLPFDPAAMVKGLAFRLTEGACAIVALRAADRADYRKIADALGVRRADLQLATPEDIAAQLGMVPGGVAPVPVGGARLLVDASVAGLGAIFCGSGRNDATLEIRADELLRATQAPLSDLVKR</sequence>
<evidence type="ECO:0000313" key="2">
    <source>
        <dbReference type="EMBL" id="PZQ54033.1"/>
    </source>
</evidence>
<dbReference type="Pfam" id="PF04073">
    <property type="entry name" value="tRNA_edit"/>
    <property type="match status" value="1"/>
</dbReference>
<evidence type="ECO:0000313" key="3">
    <source>
        <dbReference type="Proteomes" id="UP000249135"/>
    </source>
</evidence>
<comment type="caution">
    <text evidence="2">The sequence shown here is derived from an EMBL/GenBank/DDBJ whole genome shotgun (WGS) entry which is preliminary data.</text>
</comment>
<dbReference type="AlphaFoldDB" id="A0A2W5QH65"/>